<dbReference type="HOGENOM" id="CLU_1123243_0_0_10"/>
<dbReference type="KEGG" id="fli:Fleli_0195"/>
<protein>
    <submittedName>
        <fullName evidence="1">Uncharacterized protein</fullName>
    </submittedName>
</protein>
<dbReference type="STRING" id="880071.Fleli_0195"/>
<gene>
    <name evidence="1" type="ordered locus">Fleli_0195</name>
</gene>
<sequence length="247" mass="26767">MNDPMGLGPNARNMKSFLLDFFNKSESGDQLSGDAFQNAFGAYMSGAQSERGVNSAGDAGYWFHYPSQAFTDTDGARGVISKQSAFVKSSKAKRSFSFSAWERDLSNSFSNFGSGLEDMFGDGQNLQGAAQFVADLNPLMGAAHLLAKYQTGKDAYGQSMGKGGVAMAAIGLIPGENSVKVPLKFVNFIPRLFNKKLFNCVDAAIQMEKALAGKYWTPLIFNSRGGNFDKILKTVIPHPKNEIFGYL</sequence>
<proteinExistence type="predicted"/>
<evidence type="ECO:0000313" key="2">
    <source>
        <dbReference type="Proteomes" id="UP000006054"/>
    </source>
</evidence>
<dbReference type="Proteomes" id="UP000006054">
    <property type="component" value="Chromosome"/>
</dbReference>
<accession>I4AFF7</accession>
<reference evidence="2" key="1">
    <citation type="submission" date="2012-06" db="EMBL/GenBank/DDBJ databases">
        <title>The complete genome of Flexibacter litoralis DSM 6794.</title>
        <authorList>
            <person name="Lucas S."/>
            <person name="Copeland A."/>
            <person name="Lapidus A."/>
            <person name="Glavina del Rio T."/>
            <person name="Dalin E."/>
            <person name="Tice H."/>
            <person name="Bruce D."/>
            <person name="Goodwin L."/>
            <person name="Pitluck S."/>
            <person name="Peters L."/>
            <person name="Ovchinnikova G."/>
            <person name="Lu M."/>
            <person name="Kyrpides N."/>
            <person name="Mavromatis K."/>
            <person name="Ivanova N."/>
            <person name="Brettin T."/>
            <person name="Detter J.C."/>
            <person name="Han C."/>
            <person name="Larimer F."/>
            <person name="Land M."/>
            <person name="Hauser L."/>
            <person name="Markowitz V."/>
            <person name="Cheng J.-F."/>
            <person name="Hugenholtz P."/>
            <person name="Woyke T."/>
            <person name="Wu D."/>
            <person name="Spring S."/>
            <person name="Lang E."/>
            <person name="Kopitz M."/>
            <person name="Brambilla E."/>
            <person name="Klenk H.-P."/>
            <person name="Eisen J.A."/>
        </authorList>
    </citation>
    <scope>NUCLEOTIDE SEQUENCE [LARGE SCALE GENOMIC DNA]</scope>
    <source>
        <strain evidence="2">ATCC 23117 / DSM 6794 / NBRC 15988 / NCIMB 1366 / Sio-4</strain>
    </source>
</reference>
<evidence type="ECO:0000313" key="1">
    <source>
        <dbReference type="EMBL" id="AFM02692.1"/>
    </source>
</evidence>
<organism evidence="1 2">
    <name type="scientific">Bernardetia litoralis (strain ATCC 23117 / DSM 6794 / NBRC 15988 / NCIMB 1366 / Fx l1 / Sio-4)</name>
    <name type="common">Flexibacter litoralis</name>
    <dbReference type="NCBI Taxonomy" id="880071"/>
    <lineage>
        <taxon>Bacteria</taxon>
        <taxon>Pseudomonadati</taxon>
        <taxon>Bacteroidota</taxon>
        <taxon>Cytophagia</taxon>
        <taxon>Cytophagales</taxon>
        <taxon>Bernardetiaceae</taxon>
        <taxon>Bernardetia</taxon>
    </lineage>
</organism>
<dbReference type="EMBL" id="CP003345">
    <property type="protein sequence ID" value="AFM02692.1"/>
    <property type="molecule type" value="Genomic_DNA"/>
</dbReference>
<keyword evidence="2" id="KW-1185">Reference proteome</keyword>
<dbReference type="AlphaFoldDB" id="I4AFF7"/>
<name>I4AFF7_BERLS</name>
<dbReference type="RefSeq" id="WP_014796157.1">
    <property type="nucleotide sequence ID" value="NC_018018.1"/>
</dbReference>